<dbReference type="Pfam" id="PF25976">
    <property type="entry name" value="LpqB_N"/>
    <property type="match status" value="1"/>
</dbReference>
<keyword evidence="4 6" id="KW-0564">Palmitate</keyword>
<dbReference type="InterPro" id="IPR018910">
    <property type="entry name" value="LpqB_C"/>
</dbReference>
<dbReference type="GO" id="GO:0005886">
    <property type="term" value="C:plasma membrane"/>
    <property type="evidence" value="ECO:0007669"/>
    <property type="project" value="UniProtKB-SubCell"/>
</dbReference>
<dbReference type="STRING" id="1724.GCA_001044175_00246"/>
<evidence type="ECO:0000256" key="5">
    <source>
        <dbReference type="ARBA" id="ARBA00023288"/>
    </source>
</evidence>
<dbReference type="SUPFAM" id="SSF69322">
    <property type="entry name" value="Tricorn protease domain 2"/>
    <property type="match status" value="1"/>
</dbReference>
<protein>
    <recommendedName>
        <fullName evidence="6">Lipoprotein LpqB</fullName>
    </recommendedName>
</protein>
<dbReference type="Pfam" id="PF10647">
    <property type="entry name" value="Gmad1"/>
    <property type="match status" value="1"/>
</dbReference>
<evidence type="ECO:0000313" key="9">
    <source>
        <dbReference type="EMBL" id="PFG27092.1"/>
    </source>
</evidence>
<proteinExistence type="inferred from homology"/>
<keyword evidence="5 6" id="KW-0449">Lipoprotein</keyword>
<dbReference type="InterPro" id="IPR059026">
    <property type="entry name" value="LpqB_N"/>
</dbReference>
<evidence type="ECO:0000313" key="10">
    <source>
        <dbReference type="Proteomes" id="UP000221653"/>
    </source>
</evidence>
<feature type="domain" description="GerMN" evidence="8">
    <location>
        <begin position="203"/>
        <end position="286"/>
    </location>
</feature>
<dbReference type="AlphaFoldDB" id="A0A2A9DMA2"/>
<evidence type="ECO:0000256" key="1">
    <source>
        <dbReference type="ARBA" id="ARBA00022475"/>
    </source>
</evidence>
<sequence>MKRKLARHVKVVVAVASIGVLGACSSLPANTEPTALHSFQPPVVEEESLAPQDGREPDLLLRDFYAALARPTQDYQAARAFLAGDAAQNWRAEDRTLVVDRIDINSQVSQSENRRVFDVSGIVVGQLATDGSYTPDHSTYTAHIEMQKVDGQWRITALPAGVVIERVELRNHYDPRNVYFLAPGGNVLAQDRRWTYNGQTNMVTVLVNMLIEGPSQQIRPGVFSAIPKEATFLGLNDGVYEFTGFQNATPEERLHFGAQLVWTLADAGVPGPYDVLLDGVPLSPGYASLSTDDFAAYNPQVASAAVQPIYALHDGHVYRVASSGIEPVPGEVGVGQPVQSADISPRQRVAAVRATGNGNEKELVIGTLDGAVTVVGRNDMITRPSFEFDDSAVWTVVGESDVVRVVRAPNTGDISQQPVDTSSLSAIEGEISVLRLSPSGVRVAMIINGHLYMGVVERQANGARRIVNVHELAPALAGTAVSVAWQPAGFLVVGTSSAETPIWRVEYDGSAVATLPSGNVTVPVVAVASTGTTVYLTDAIAIRQYTTGAGADTSFWREVPGLQGLRSAPIVAQ</sequence>
<reference evidence="9 10" key="1">
    <citation type="submission" date="2017-10" db="EMBL/GenBank/DDBJ databases">
        <title>Sequencing the genomes of 1000 actinobacteria strains.</title>
        <authorList>
            <person name="Klenk H.-P."/>
        </authorList>
    </citation>
    <scope>NUCLEOTIDE SEQUENCE [LARGE SCALE GENOMIC DNA]</scope>
    <source>
        <strain evidence="9 10">DSM 20688</strain>
    </source>
</reference>
<organism evidence="9 10">
    <name type="scientific">Corynebacterium renale</name>
    <dbReference type="NCBI Taxonomy" id="1724"/>
    <lineage>
        <taxon>Bacteria</taxon>
        <taxon>Bacillati</taxon>
        <taxon>Actinomycetota</taxon>
        <taxon>Actinomycetes</taxon>
        <taxon>Mycobacteriales</taxon>
        <taxon>Corynebacteriaceae</taxon>
        <taxon>Corynebacterium</taxon>
    </lineage>
</organism>
<comment type="caution">
    <text evidence="9">The sequence shown here is derived from an EMBL/GenBank/DDBJ whole genome shotgun (WGS) entry which is preliminary data.</text>
</comment>
<evidence type="ECO:0000259" key="8">
    <source>
        <dbReference type="SMART" id="SM00909"/>
    </source>
</evidence>
<dbReference type="Pfam" id="PF10646">
    <property type="entry name" value="Germane"/>
    <property type="match status" value="1"/>
</dbReference>
<dbReference type="OrthoDB" id="3226781at2"/>
<keyword evidence="1 6" id="KW-1003">Cell membrane</keyword>
<accession>A0A2A9DMA2</accession>
<evidence type="ECO:0000256" key="6">
    <source>
        <dbReference type="HAMAP-Rule" id="MF_01373"/>
    </source>
</evidence>
<keyword evidence="3 6" id="KW-0472">Membrane</keyword>
<dbReference type="Proteomes" id="UP000221653">
    <property type="component" value="Unassembled WGS sequence"/>
</dbReference>
<comment type="subcellular location">
    <subcellularLocation>
        <location evidence="6">Cell membrane</location>
        <topology evidence="6">Lipid-anchor</topology>
    </subcellularLocation>
</comment>
<dbReference type="InterPro" id="IPR023959">
    <property type="entry name" value="LpqB"/>
</dbReference>
<dbReference type="HAMAP" id="MF_01373">
    <property type="entry name" value="LpqB_lipoprot"/>
    <property type="match status" value="1"/>
</dbReference>
<feature type="signal peptide" evidence="7">
    <location>
        <begin position="1"/>
        <end position="31"/>
    </location>
</feature>
<evidence type="ECO:0000256" key="2">
    <source>
        <dbReference type="ARBA" id="ARBA00022729"/>
    </source>
</evidence>
<evidence type="ECO:0000256" key="4">
    <source>
        <dbReference type="ARBA" id="ARBA00023139"/>
    </source>
</evidence>
<dbReference type="SMART" id="SM00909">
    <property type="entry name" value="Germane"/>
    <property type="match status" value="1"/>
</dbReference>
<dbReference type="NCBIfam" id="NF010141">
    <property type="entry name" value="PRK13616.1"/>
    <property type="match status" value="1"/>
</dbReference>
<feature type="chain" id="PRO_5038375698" description="Lipoprotein LpqB" evidence="7">
    <location>
        <begin position="32"/>
        <end position="573"/>
    </location>
</feature>
<evidence type="ECO:0000256" key="7">
    <source>
        <dbReference type="SAM" id="SignalP"/>
    </source>
</evidence>
<gene>
    <name evidence="6" type="primary">lpqB</name>
    <name evidence="9" type="ORF">ATK06_0140</name>
</gene>
<dbReference type="InterPro" id="IPR019606">
    <property type="entry name" value="GerMN"/>
</dbReference>
<name>A0A2A9DMA2_9CORY</name>
<keyword evidence="2 6" id="KW-0732">Signal</keyword>
<dbReference type="RefSeq" id="WP_098388675.1">
    <property type="nucleotide sequence ID" value="NZ_LS483464.1"/>
</dbReference>
<dbReference type="PROSITE" id="PS51257">
    <property type="entry name" value="PROKAR_LIPOPROTEIN"/>
    <property type="match status" value="1"/>
</dbReference>
<dbReference type="EMBL" id="PDJF01000001">
    <property type="protein sequence ID" value="PFG27092.1"/>
    <property type="molecule type" value="Genomic_DNA"/>
</dbReference>
<keyword evidence="10" id="KW-1185">Reference proteome</keyword>
<evidence type="ECO:0000256" key="3">
    <source>
        <dbReference type="ARBA" id="ARBA00023136"/>
    </source>
</evidence>
<comment type="similarity">
    <text evidence="6">Belongs to the LpqB lipoprotein family.</text>
</comment>